<dbReference type="Pfam" id="PF13271">
    <property type="entry name" value="DUF4062"/>
    <property type="match status" value="1"/>
</dbReference>
<name>A0ABV7HDN7_9GAMM</name>
<accession>A0ABV7HDN7</accession>
<protein>
    <submittedName>
        <fullName evidence="3">DUF4062 domain-containing protein</fullName>
    </submittedName>
</protein>
<keyword evidence="4" id="KW-1185">Reference proteome</keyword>
<dbReference type="InterPro" id="IPR025139">
    <property type="entry name" value="DUF4062"/>
</dbReference>
<evidence type="ECO:0000313" key="3">
    <source>
        <dbReference type="EMBL" id="MFC3150215.1"/>
    </source>
</evidence>
<dbReference type="RefSeq" id="WP_386716604.1">
    <property type="nucleotide sequence ID" value="NZ_JBHRSZ010000002.1"/>
</dbReference>
<evidence type="ECO:0000313" key="4">
    <source>
        <dbReference type="Proteomes" id="UP001595476"/>
    </source>
</evidence>
<comment type="caution">
    <text evidence="3">The sequence shown here is derived from an EMBL/GenBank/DDBJ whole genome shotgun (WGS) entry which is preliminary data.</text>
</comment>
<dbReference type="Proteomes" id="UP001595476">
    <property type="component" value="Unassembled WGS sequence"/>
</dbReference>
<organism evidence="3 4">
    <name type="scientific">Litoribrevibacter euphylliae</name>
    <dbReference type="NCBI Taxonomy" id="1834034"/>
    <lineage>
        <taxon>Bacteria</taxon>
        <taxon>Pseudomonadati</taxon>
        <taxon>Pseudomonadota</taxon>
        <taxon>Gammaproteobacteria</taxon>
        <taxon>Oceanospirillales</taxon>
        <taxon>Oceanospirillaceae</taxon>
        <taxon>Litoribrevibacter</taxon>
    </lineage>
</organism>
<feature type="domain" description="DUF4062" evidence="2">
    <location>
        <begin position="14"/>
        <end position="95"/>
    </location>
</feature>
<evidence type="ECO:0000259" key="2">
    <source>
        <dbReference type="Pfam" id="PF13271"/>
    </source>
</evidence>
<sequence length="358" mass="40104">MTFREVEVKDQRYRVFIAHDVTELESVAVEASFELVKHQCIPMGIGLNPSSQNNHWEVTRSMIDESDVVFLLVGNSYGELSPSGVSYVHMAYIYATTQGKPIFPFCLKSSEASVSKSAHLQEFRKFLSSHKVRYWTCLTDLRKQLLMAIRKLKSAHNLGLMPVSSQSTITSQENVSGQLSQTNQMKEIKALKRELEEAKKALASAPSTLVTSSNVALSKVAPSRNKRVTVSFSAKVFSGGNFKTISETWNMTWDTVFLAVAPHMLKPISEEKIRLVISAALASDVQEPIKARYPDSHAVADIRLSNDSINRIKIYLRGQDLIREVMQGRDIRWMLTESGDAYLTELYTDQSATTSINS</sequence>
<dbReference type="EMBL" id="JBHRSZ010000002">
    <property type="protein sequence ID" value="MFC3150215.1"/>
    <property type="molecule type" value="Genomic_DNA"/>
</dbReference>
<keyword evidence="1" id="KW-0175">Coiled coil</keyword>
<gene>
    <name evidence="3" type="ORF">ACFOEK_04185</name>
</gene>
<reference evidence="4" key="1">
    <citation type="journal article" date="2019" name="Int. J. Syst. Evol. Microbiol.">
        <title>The Global Catalogue of Microorganisms (GCM) 10K type strain sequencing project: providing services to taxonomists for standard genome sequencing and annotation.</title>
        <authorList>
            <consortium name="The Broad Institute Genomics Platform"/>
            <consortium name="The Broad Institute Genome Sequencing Center for Infectious Disease"/>
            <person name="Wu L."/>
            <person name="Ma J."/>
        </authorList>
    </citation>
    <scope>NUCLEOTIDE SEQUENCE [LARGE SCALE GENOMIC DNA]</scope>
    <source>
        <strain evidence="4">KCTC 52438</strain>
    </source>
</reference>
<evidence type="ECO:0000256" key="1">
    <source>
        <dbReference type="SAM" id="Coils"/>
    </source>
</evidence>
<proteinExistence type="predicted"/>
<feature type="coiled-coil region" evidence="1">
    <location>
        <begin position="181"/>
        <end position="208"/>
    </location>
</feature>